<reference evidence="1 6" key="4">
    <citation type="submission" date="2019-09" db="EMBL/GenBank/DDBJ databases">
        <title>Draft genome sequences of 48 bacterial type strains from the CCUG.</title>
        <authorList>
            <person name="Tunovic T."/>
            <person name="Pineiro-Iglesias B."/>
            <person name="Unosson C."/>
            <person name="Inganas E."/>
            <person name="Ohlen M."/>
            <person name="Cardew S."/>
            <person name="Jensie-Markopoulos S."/>
            <person name="Salva-Serra F."/>
            <person name="Jaen-Luchoro D."/>
            <person name="Karlsson R."/>
            <person name="Svensson-Stadler L."/>
            <person name="Chun J."/>
            <person name="Moore E."/>
        </authorList>
    </citation>
    <scope>NUCLEOTIDE SEQUENCE [LARGE SCALE GENOMIC DNA]</scope>
    <source>
        <strain evidence="1 6">CCUG 53116</strain>
    </source>
</reference>
<dbReference type="Proteomes" id="UP000460142">
    <property type="component" value="Unassembled WGS sequence"/>
</dbReference>
<dbReference type="Proteomes" id="UP000186756">
    <property type="component" value="Unassembled WGS sequence"/>
</dbReference>
<gene>
    <name evidence="2" type="ORF">BVK86_03750</name>
    <name evidence="1" type="ORF">F7R15_03755</name>
    <name evidence="3" type="ORF">SAMN04490202_5221</name>
</gene>
<dbReference type="OrthoDB" id="7030047at2"/>
<evidence type="ECO:0000313" key="4">
    <source>
        <dbReference type="Proteomes" id="UP000186756"/>
    </source>
</evidence>
<dbReference type="EMBL" id="LT629709">
    <property type="protein sequence ID" value="SDP62561.1"/>
    <property type="molecule type" value="Genomic_DNA"/>
</dbReference>
<dbReference type="AlphaFoldDB" id="A0A1H0U8U8"/>
<reference evidence="3 5" key="1">
    <citation type="submission" date="2016-10" db="EMBL/GenBank/DDBJ databases">
        <authorList>
            <person name="de Groot N.N."/>
        </authorList>
    </citation>
    <scope>NUCLEOTIDE SEQUENCE [LARGE SCALE GENOMIC DNA]</scope>
    <source>
        <strain evidence="3 5">BS3776</strain>
    </source>
</reference>
<dbReference type="EMBL" id="VZPS01000002">
    <property type="protein sequence ID" value="KAB0487961.1"/>
    <property type="molecule type" value="Genomic_DNA"/>
</dbReference>
<keyword evidence="4" id="KW-1185">Reference proteome</keyword>
<name>A0A1H0U8U8_PSERE</name>
<sequence>MNRCKLLIIAFLAFITNGFSLLGIGQGSIGGVARAIEANHNIARNIDIAKGMGVGMLAGNPPVDPESSFFGPFQVDCSVIGMCEVLA</sequence>
<evidence type="ECO:0000313" key="6">
    <source>
        <dbReference type="Proteomes" id="UP000460142"/>
    </source>
</evidence>
<accession>A0A1H0U8U8</accession>
<protein>
    <submittedName>
        <fullName evidence="3">Uncharacterized protein</fullName>
    </submittedName>
</protein>
<reference evidence="4" key="3">
    <citation type="submission" date="2017-01" db="EMBL/GenBank/DDBJ databases">
        <authorList>
            <person name="Poblete-Castro I."/>
        </authorList>
    </citation>
    <scope>NUCLEOTIDE SEQUENCE [LARGE SCALE GENOMIC DNA]</scope>
    <source>
        <strain evidence="4">DSM 18361 / CCUG 53116 / MT1</strain>
    </source>
</reference>
<organism evidence="3 5">
    <name type="scientific">Pseudomonas reinekei</name>
    <dbReference type="NCBI Taxonomy" id="395598"/>
    <lineage>
        <taxon>Bacteria</taxon>
        <taxon>Pseudomonadati</taxon>
        <taxon>Pseudomonadota</taxon>
        <taxon>Gammaproteobacteria</taxon>
        <taxon>Pseudomonadales</taxon>
        <taxon>Pseudomonadaceae</taxon>
        <taxon>Pseudomonas</taxon>
    </lineage>
</organism>
<evidence type="ECO:0000313" key="2">
    <source>
        <dbReference type="EMBL" id="OLU05398.1"/>
    </source>
</evidence>
<evidence type="ECO:0000313" key="5">
    <source>
        <dbReference type="Proteomes" id="UP000198549"/>
    </source>
</evidence>
<reference evidence="2" key="2">
    <citation type="submission" date="2017-01" db="EMBL/GenBank/DDBJ databases">
        <authorList>
            <person name="Mah S.A."/>
            <person name="Swanson W.J."/>
            <person name="Moy G.W."/>
            <person name="Vacquier V.D."/>
        </authorList>
    </citation>
    <scope>NUCLEOTIDE SEQUENCE [LARGE SCALE GENOMIC DNA]</scope>
    <source>
        <strain evidence="2">MT1</strain>
    </source>
</reference>
<dbReference type="RefSeq" id="WP_075945152.1">
    <property type="nucleotide sequence ID" value="NZ_LT629709.1"/>
</dbReference>
<dbReference type="Proteomes" id="UP000198549">
    <property type="component" value="Chromosome I"/>
</dbReference>
<evidence type="ECO:0000313" key="1">
    <source>
        <dbReference type="EMBL" id="KAB0487961.1"/>
    </source>
</evidence>
<evidence type="ECO:0000313" key="3">
    <source>
        <dbReference type="EMBL" id="SDP62561.1"/>
    </source>
</evidence>
<proteinExistence type="predicted"/>
<dbReference type="EMBL" id="MSTQ01000002">
    <property type="protein sequence ID" value="OLU05398.1"/>
    <property type="molecule type" value="Genomic_DNA"/>
</dbReference>